<reference evidence="1" key="1">
    <citation type="journal article" date="2017" name="Nature">
        <title>The sunflower genome provides insights into oil metabolism, flowering and Asterid evolution.</title>
        <authorList>
            <person name="Badouin H."/>
            <person name="Gouzy J."/>
            <person name="Grassa C.J."/>
            <person name="Murat F."/>
            <person name="Staton S.E."/>
            <person name="Cottret L."/>
            <person name="Lelandais-Briere C."/>
            <person name="Owens G.L."/>
            <person name="Carrere S."/>
            <person name="Mayjonade B."/>
            <person name="Legrand L."/>
            <person name="Gill N."/>
            <person name="Kane N.C."/>
            <person name="Bowers J.E."/>
            <person name="Hubner S."/>
            <person name="Bellec A."/>
            <person name="Berard A."/>
            <person name="Berges H."/>
            <person name="Blanchet N."/>
            <person name="Boniface M.C."/>
            <person name="Brunel D."/>
            <person name="Catrice O."/>
            <person name="Chaidir N."/>
            <person name="Claudel C."/>
            <person name="Donnadieu C."/>
            <person name="Faraut T."/>
            <person name="Fievet G."/>
            <person name="Helmstetter N."/>
            <person name="King M."/>
            <person name="Knapp S.J."/>
            <person name="Lai Z."/>
            <person name="Le Paslier M.C."/>
            <person name="Lippi Y."/>
            <person name="Lorenzon L."/>
            <person name="Mandel J.R."/>
            <person name="Marage G."/>
            <person name="Marchand G."/>
            <person name="Marquand E."/>
            <person name="Bret-Mestries E."/>
            <person name="Morien E."/>
            <person name="Nambeesan S."/>
            <person name="Nguyen T."/>
            <person name="Pegot-Espagnet P."/>
            <person name="Pouilly N."/>
            <person name="Raftis F."/>
            <person name="Sallet E."/>
            <person name="Schiex T."/>
            <person name="Thomas J."/>
            <person name="Vandecasteele C."/>
            <person name="Vares D."/>
            <person name="Vear F."/>
            <person name="Vautrin S."/>
            <person name="Crespi M."/>
            <person name="Mangin B."/>
            <person name="Burke J.M."/>
            <person name="Salse J."/>
            <person name="Munos S."/>
            <person name="Vincourt P."/>
            <person name="Rieseberg L.H."/>
            <person name="Langlade N.B."/>
        </authorList>
    </citation>
    <scope>NUCLEOTIDE SEQUENCE</scope>
    <source>
        <tissue evidence="1">Leaves</tissue>
    </source>
</reference>
<dbReference type="Proteomes" id="UP000215914">
    <property type="component" value="Unassembled WGS sequence"/>
</dbReference>
<dbReference type="Gramene" id="mRNA:HanXRQr2_Chr15g0672241">
    <property type="protein sequence ID" value="CDS:HanXRQr2_Chr15g0672241.1"/>
    <property type="gene ID" value="HanXRQr2_Chr15g0672241"/>
</dbReference>
<evidence type="ECO:0000313" key="1">
    <source>
        <dbReference type="EMBL" id="KAF5762728.1"/>
    </source>
</evidence>
<accession>A0A9K3DYN2</accession>
<name>A0A9K3DYN2_HELAN</name>
<dbReference type="EMBL" id="MNCJ02000330">
    <property type="protein sequence ID" value="KAF5762728.1"/>
    <property type="molecule type" value="Genomic_DNA"/>
</dbReference>
<gene>
    <name evidence="1" type="ORF">HanXRQr2_Chr15g0672241</name>
</gene>
<organism evidence="1 2">
    <name type="scientific">Helianthus annuus</name>
    <name type="common">Common sunflower</name>
    <dbReference type="NCBI Taxonomy" id="4232"/>
    <lineage>
        <taxon>Eukaryota</taxon>
        <taxon>Viridiplantae</taxon>
        <taxon>Streptophyta</taxon>
        <taxon>Embryophyta</taxon>
        <taxon>Tracheophyta</taxon>
        <taxon>Spermatophyta</taxon>
        <taxon>Magnoliopsida</taxon>
        <taxon>eudicotyledons</taxon>
        <taxon>Gunneridae</taxon>
        <taxon>Pentapetalae</taxon>
        <taxon>asterids</taxon>
        <taxon>campanulids</taxon>
        <taxon>Asterales</taxon>
        <taxon>Asteraceae</taxon>
        <taxon>Asteroideae</taxon>
        <taxon>Heliantheae alliance</taxon>
        <taxon>Heliantheae</taxon>
        <taxon>Helianthus</taxon>
    </lineage>
</organism>
<comment type="caution">
    <text evidence="1">The sequence shown here is derived from an EMBL/GenBank/DDBJ whole genome shotgun (WGS) entry which is preliminary data.</text>
</comment>
<protein>
    <submittedName>
        <fullName evidence="1">Uncharacterized protein</fullName>
    </submittedName>
</protein>
<dbReference type="AlphaFoldDB" id="A0A9K3DYN2"/>
<evidence type="ECO:0000313" key="2">
    <source>
        <dbReference type="Proteomes" id="UP000215914"/>
    </source>
</evidence>
<sequence>MSRARTQFVLRDGIQGRLNHFGGLKRIKNSRPLFYKKKKKKKKKKHYLKKTLLYPGLGPTK</sequence>
<reference evidence="1" key="2">
    <citation type="submission" date="2020-06" db="EMBL/GenBank/DDBJ databases">
        <title>Helianthus annuus Genome sequencing and assembly Release 2.</title>
        <authorList>
            <person name="Gouzy J."/>
            <person name="Langlade N."/>
            <person name="Munos S."/>
        </authorList>
    </citation>
    <scope>NUCLEOTIDE SEQUENCE</scope>
    <source>
        <tissue evidence="1">Leaves</tissue>
    </source>
</reference>
<proteinExistence type="predicted"/>
<keyword evidence="2" id="KW-1185">Reference proteome</keyword>